<dbReference type="GO" id="GO:0000172">
    <property type="term" value="C:ribonuclease MRP complex"/>
    <property type="evidence" value="ECO:0007669"/>
    <property type="project" value="TreeGrafter"/>
</dbReference>
<dbReference type="Proteomes" id="UP000191024">
    <property type="component" value="Chromosome B"/>
</dbReference>
<keyword evidence="2" id="KW-1185">Reference proteome</keyword>
<dbReference type="Pfam" id="PF08228">
    <property type="entry name" value="RNase_P_pop3"/>
    <property type="match status" value="1"/>
</dbReference>
<dbReference type="GO" id="GO:0004526">
    <property type="term" value="F:ribonuclease P activity"/>
    <property type="evidence" value="ECO:0007669"/>
    <property type="project" value="TreeGrafter"/>
</dbReference>
<dbReference type="InterPro" id="IPR013241">
    <property type="entry name" value="RNase_P_Pop3"/>
</dbReference>
<protein>
    <submittedName>
        <fullName evidence="1">LAMI_0B06216g1_1</fullName>
    </submittedName>
</protein>
<evidence type="ECO:0000313" key="1">
    <source>
        <dbReference type="EMBL" id="SCU81433.1"/>
    </source>
</evidence>
<dbReference type="STRING" id="1230905.A0A1G4IWG1"/>
<dbReference type="GO" id="GO:0006364">
    <property type="term" value="P:rRNA processing"/>
    <property type="evidence" value="ECO:0007669"/>
    <property type="project" value="InterPro"/>
</dbReference>
<dbReference type="GO" id="GO:0005829">
    <property type="term" value="C:cytosol"/>
    <property type="evidence" value="ECO:0007669"/>
    <property type="project" value="TreeGrafter"/>
</dbReference>
<accession>A0A1G4IWG1</accession>
<gene>
    <name evidence="1" type="ORF">LAMI_0B06216G</name>
</gene>
<organism evidence="1 2">
    <name type="scientific">Lachancea mirantina</name>
    <dbReference type="NCBI Taxonomy" id="1230905"/>
    <lineage>
        <taxon>Eukaryota</taxon>
        <taxon>Fungi</taxon>
        <taxon>Dikarya</taxon>
        <taxon>Ascomycota</taxon>
        <taxon>Saccharomycotina</taxon>
        <taxon>Saccharomycetes</taxon>
        <taxon>Saccharomycetales</taxon>
        <taxon>Saccharomycetaceae</taxon>
        <taxon>Lachancea</taxon>
    </lineage>
</organism>
<dbReference type="EMBL" id="LT598464">
    <property type="protein sequence ID" value="SCU81433.1"/>
    <property type="molecule type" value="Genomic_DNA"/>
</dbReference>
<dbReference type="PANTHER" id="PTHR28272:SF1">
    <property type="entry name" value="RIBONUCLEASES P_MRP PROTEIN SUBUNIT POP3"/>
    <property type="match status" value="1"/>
</dbReference>
<dbReference type="GO" id="GO:0008033">
    <property type="term" value="P:tRNA processing"/>
    <property type="evidence" value="ECO:0007669"/>
    <property type="project" value="InterPro"/>
</dbReference>
<dbReference type="GO" id="GO:0000171">
    <property type="term" value="F:ribonuclease MRP activity"/>
    <property type="evidence" value="ECO:0007669"/>
    <property type="project" value="TreeGrafter"/>
</dbReference>
<dbReference type="GO" id="GO:0034965">
    <property type="term" value="P:intronic box C/D snoRNA processing"/>
    <property type="evidence" value="ECO:0007669"/>
    <property type="project" value="TreeGrafter"/>
</dbReference>
<dbReference type="GO" id="GO:0005655">
    <property type="term" value="C:nucleolar ribonuclease P complex"/>
    <property type="evidence" value="ECO:0007669"/>
    <property type="project" value="TreeGrafter"/>
</dbReference>
<sequence>MSSLKQLSRSGPRKQTYTPILNNPFTQEAHLWPHIENHRLVAEVVKSHVTAPLALARDLRQQAPFDALCGFNSIVQHLENPPLPTSPVFLFVCNKDVNSEILLAQIPILARVSRCQVTLVALPRGFVANFDACDPHHDGFLLVIDNDKFDRQIAAKLRQNVPEPTILPWLQYEPAKISLVASTTPVRSKGKPVPKSR</sequence>
<name>A0A1G4IWG1_9SACH</name>
<reference evidence="1 2" key="1">
    <citation type="submission" date="2016-03" db="EMBL/GenBank/DDBJ databases">
        <authorList>
            <person name="Devillers H."/>
        </authorList>
    </citation>
    <scope>NUCLEOTIDE SEQUENCE [LARGE SCALE GENOMIC DNA]</scope>
    <source>
        <strain evidence="1">CBS 11717</strain>
    </source>
</reference>
<dbReference type="OrthoDB" id="20109at2759"/>
<dbReference type="PANTHER" id="PTHR28272">
    <property type="entry name" value="RIBONUCLEASES P/MRP PROTEIN SUBUNIT POP3"/>
    <property type="match status" value="1"/>
</dbReference>
<proteinExistence type="predicted"/>
<dbReference type="AlphaFoldDB" id="A0A1G4IWG1"/>
<evidence type="ECO:0000313" key="2">
    <source>
        <dbReference type="Proteomes" id="UP000191024"/>
    </source>
</evidence>